<sequence length="120" mass="12172">MRHGDRSGRAGPGRRIGLVPARKVVVRAEGDITVAEASDPQIMVGRTGQAGLAPVADQAAARLAAALDALGARGRAAAAGNSWGICDLPPGGYAYARRAIPARGYPKGAGGHDGHRQRGT</sequence>
<dbReference type="Proteomes" id="UP001499854">
    <property type="component" value="Unassembled WGS sequence"/>
</dbReference>
<name>A0ABN2S1R3_9ACTN</name>
<accession>A0ABN2S1R3</accession>
<comment type="caution">
    <text evidence="1">The sequence shown here is derived from an EMBL/GenBank/DDBJ whole genome shotgun (WGS) entry which is preliminary data.</text>
</comment>
<organism evidence="1 2">
    <name type="scientific">Catenulispora subtropica</name>
    <dbReference type="NCBI Taxonomy" id="450798"/>
    <lineage>
        <taxon>Bacteria</taxon>
        <taxon>Bacillati</taxon>
        <taxon>Actinomycetota</taxon>
        <taxon>Actinomycetes</taxon>
        <taxon>Catenulisporales</taxon>
        <taxon>Catenulisporaceae</taxon>
        <taxon>Catenulispora</taxon>
    </lineage>
</organism>
<evidence type="ECO:0000313" key="1">
    <source>
        <dbReference type="EMBL" id="GAA1978876.1"/>
    </source>
</evidence>
<proteinExistence type="predicted"/>
<dbReference type="EMBL" id="BAAAQM010000025">
    <property type="protein sequence ID" value="GAA1978876.1"/>
    <property type="molecule type" value="Genomic_DNA"/>
</dbReference>
<gene>
    <name evidence="1" type="ORF">GCM10009838_44740</name>
</gene>
<protein>
    <submittedName>
        <fullName evidence="1">Uncharacterized protein</fullName>
    </submittedName>
</protein>
<evidence type="ECO:0000313" key="2">
    <source>
        <dbReference type="Proteomes" id="UP001499854"/>
    </source>
</evidence>
<reference evidence="1 2" key="1">
    <citation type="journal article" date="2019" name="Int. J. Syst. Evol. Microbiol.">
        <title>The Global Catalogue of Microorganisms (GCM) 10K type strain sequencing project: providing services to taxonomists for standard genome sequencing and annotation.</title>
        <authorList>
            <consortium name="The Broad Institute Genomics Platform"/>
            <consortium name="The Broad Institute Genome Sequencing Center for Infectious Disease"/>
            <person name="Wu L."/>
            <person name="Ma J."/>
        </authorList>
    </citation>
    <scope>NUCLEOTIDE SEQUENCE [LARGE SCALE GENOMIC DNA]</scope>
    <source>
        <strain evidence="1 2">JCM 16013</strain>
    </source>
</reference>
<keyword evidence="2" id="KW-1185">Reference proteome</keyword>